<evidence type="ECO:0000313" key="1">
    <source>
        <dbReference type="EMBL" id="REC66375.1"/>
    </source>
</evidence>
<sequence length="83" mass="9218">MPNGVSVLHEVIESYLGGVNSPGSGIPTFDKTTAEFKAYEKAHNETERIDPRHIAPVKSQDPVDGKLYINKPHPIIQELMSNY</sequence>
<dbReference type="EMBL" id="QNUE01000009">
    <property type="protein sequence ID" value="REC66375.1"/>
    <property type="molecule type" value="Genomic_DNA"/>
</dbReference>
<accession>A0A3D9CKW2</accession>
<organism evidence="1 2">
    <name type="scientific">Chryseobacterium flavum</name>
    <dbReference type="NCBI Taxonomy" id="415851"/>
    <lineage>
        <taxon>Bacteria</taxon>
        <taxon>Pseudomonadati</taxon>
        <taxon>Bacteroidota</taxon>
        <taxon>Flavobacteriia</taxon>
        <taxon>Flavobacteriales</taxon>
        <taxon>Weeksellaceae</taxon>
        <taxon>Chryseobacterium group</taxon>
        <taxon>Chryseobacterium</taxon>
    </lineage>
</organism>
<keyword evidence="2" id="KW-1185">Reference proteome</keyword>
<dbReference type="Proteomes" id="UP000256769">
    <property type="component" value="Unassembled WGS sequence"/>
</dbReference>
<gene>
    <name evidence="1" type="ORF">DRF59_12955</name>
</gene>
<evidence type="ECO:0000313" key="2">
    <source>
        <dbReference type="Proteomes" id="UP000256769"/>
    </source>
</evidence>
<dbReference type="AlphaFoldDB" id="A0A3D9CKW2"/>
<proteinExistence type="predicted"/>
<reference evidence="1 2" key="1">
    <citation type="journal article" date="2007" name="Int. J. Syst. Evol. Microbiol.">
        <title>Chryseobacterium flavum sp. nov., isolated from polluted soil.</title>
        <authorList>
            <person name="Zhou Y."/>
            <person name="Dong J."/>
            <person name="Wang X."/>
            <person name="Huang X."/>
            <person name="Zhang K.Y."/>
            <person name="Zhang Y.Q."/>
            <person name="Guo Y.F."/>
            <person name="Lai R."/>
            <person name="Li W.J."/>
        </authorList>
    </citation>
    <scope>NUCLEOTIDE SEQUENCE [LARGE SCALE GENOMIC DNA]</scope>
    <source>
        <strain evidence="1 2">KCTC 12877</strain>
    </source>
</reference>
<comment type="caution">
    <text evidence="1">The sequence shown here is derived from an EMBL/GenBank/DDBJ whole genome shotgun (WGS) entry which is preliminary data.</text>
</comment>
<dbReference type="RefSeq" id="WP_115960684.1">
    <property type="nucleotide sequence ID" value="NZ_CBCRVL010000035.1"/>
</dbReference>
<name>A0A3D9CKW2_9FLAO</name>
<protein>
    <submittedName>
        <fullName evidence="1">Uncharacterized protein</fullName>
    </submittedName>
</protein>